<dbReference type="Proteomes" id="UP000827872">
    <property type="component" value="Linkage Group LG15"/>
</dbReference>
<sequence length="746" mass="80081">MHGWAEDPSRGDKDQGCKALQPNSSPYGRRIRCHQHLPPNKAEPGPFWDNAQILSREFLASPPLQTRSCGSGQSCDFALENRLGSWFDASSRTGWELELMRVAKPDGFLLLSRLERCRMALPLALLALSALAGALSQPDLCEYETNKIKDLLQASCAGKGLALVPSGLDNGTGILLLGSNRLARVSTASFRHLRNLTDLDLSHNGMGELEAASPLPGLQELDLSHNALKRLPALQGFPNLRRLSLGHNALSWLPTGGFRALGGLTDLELQGNRLQSLPEGAFSGLAALKDLDLSENLLTALPPELLVALGALHTLRLERNRLQAVPEGFFPEGQLFAYVYLAGNPWLCDCALEYLRDWIVENEFSVYTRVQGPEKEITENEPESVTCQEPPEVLGQPVMTFHLDCVLEGPRGGLGDEKPSGLQGSTSGPSTSPDVPSAPLFPTTSTASPTRPEPLASAHPTRSLTTRKATPLTRSPTTATPNTSPTTLGSLPSTVPTTVPMAAAATSPSPTTLGSLPSTVPTATAATSPSPTTLGSLPSTVPIAAAATSPSPTTLGSLSPTRRPGSTAHLPPPPAPDHPAYCQCPMLPGRALGLTRPQPLPVSWGAWLAATCCPLRLVLYVACLALVSLSILAVLCWWAWMCVGTRGWSSEGAQPARHQQLQHAACDTCHVPRAGYQPLPRARLYRVCKKLEIGPLRYVTWLLISLPGPSGQWPWERTGRLPSYRLDRGEKEGPWPRRVKHASSTL</sequence>
<evidence type="ECO:0000313" key="1">
    <source>
        <dbReference type="EMBL" id="KAH7997458.1"/>
    </source>
</evidence>
<gene>
    <name evidence="1" type="ORF">K3G42_015444</name>
</gene>
<proteinExistence type="predicted"/>
<comment type="caution">
    <text evidence="1">The sequence shown here is derived from an EMBL/GenBank/DDBJ whole genome shotgun (WGS) entry which is preliminary data.</text>
</comment>
<keyword evidence="2" id="KW-1185">Reference proteome</keyword>
<accession>A0ACB8EY66</accession>
<name>A0ACB8EY66_9SAUR</name>
<protein>
    <submittedName>
        <fullName evidence="1">Uncharacterized protein</fullName>
    </submittedName>
</protein>
<reference evidence="1" key="1">
    <citation type="submission" date="2021-08" db="EMBL/GenBank/DDBJ databases">
        <title>The first chromosome-level gecko genome reveals the dynamic sex chromosomes of Neotropical dwarf geckos (Sphaerodactylidae: Sphaerodactylus).</title>
        <authorList>
            <person name="Pinto B.J."/>
            <person name="Keating S.E."/>
            <person name="Gamble T."/>
        </authorList>
    </citation>
    <scope>NUCLEOTIDE SEQUENCE</scope>
    <source>
        <strain evidence="1">TG3544</strain>
    </source>
</reference>
<dbReference type="EMBL" id="CM037628">
    <property type="protein sequence ID" value="KAH7997458.1"/>
    <property type="molecule type" value="Genomic_DNA"/>
</dbReference>
<evidence type="ECO:0000313" key="2">
    <source>
        <dbReference type="Proteomes" id="UP000827872"/>
    </source>
</evidence>
<organism evidence="1 2">
    <name type="scientific">Sphaerodactylus townsendi</name>
    <dbReference type="NCBI Taxonomy" id="933632"/>
    <lineage>
        <taxon>Eukaryota</taxon>
        <taxon>Metazoa</taxon>
        <taxon>Chordata</taxon>
        <taxon>Craniata</taxon>
        <taxon>Vertebrata</taxon>
        <taxon>Euteleostomi</taxon>
        <taxon>Lepidosauria</taxon>
        <taxon>Squamata</taxon>
        <taxon>Bifurcata</taxon>
        <taxon>Gekkota</taxon>
        <taxon>Sphaerodactylidae</taxon>
        <taxon>Sphaerodactylus</taxon>
    </lineage>
</organism>